<keyword evidence="7" id="KW-0813">Transport</keyword>
<feature type="transmembrane region" description="Helical" evidence="14">
    <location>
        <begin position="304"/>
        <end position="327"/>
    </location>
</feature>
<dbReference type="OrthoDB" id="9813266at2"/>
<feature type="transmembrane region" description="Helical" evidence="14">
    <location>
        <begin position="41"/>
        <end position="60"/>
    </location>
</feature>
<keyword evidence="5 14" id="KW-0479">Metal-binding</keyword>
<dbReference type="PANTHER" id="PTHR43079:SF1">
    <property type="entry name" value="CADMIUM_ZINC-TRANSPORTING ATPASE HMA1, CHLOROPLASTIC-RELATED"/>
    <property type="match status" value="1"/>
</dbReference>
<reference evidence="18" key="1">
    <citation type="submission" date="2014-05" db="EMBL/GenBank/DDBJ databases">
        <authorList>
            <person name="Kube M."/>
        </authorList>
    </citation>
    <scope>NUCLEOTIDE SEQUENCE [LARGE SCALE GENOMIC DNA]</scope>
</reference>
<dbReference type="GO" id="GO:0046872">
    <property type="term" value="F:metal ion binding"/>
    <property type="evidence" value="ECO:0007669"/>
    <property type="project" value="UniProtKB-KW"/>
</dbReference>
<feature type="transmembrane region" description="Helical" evidence="14">
    <location>
        <begin position="603"/>
        <end position="626"/>
    </location>
</feature>
<evidence type="ECO:0000256" key="7">
    <source>
        <dbReference type="ARBA" id="ARBA00022796"/>
    </source>
</evidence>
<dbReference type="FunFam" id="2.70.150.10:FF:000020">
    <property type="entry name" value="Copper-exporting P-type ATPase A"/>
    <property type="match status" value="1"/>
</dbReference>
<dbReference type="PROSITE" id="PS00154">
    <property type="entry name" value="ATPASE_E1_E2"/>
    <property type="match status" value="1"/>
</dbReference>
<dbReference type="GO" id="GO:0005886">
    <property type="term" value="C:plasma membrane"/>
    <property type="evidence" value="ECO:0007669"/>
    <property type="project" value="UniProtKB-SubCell"/>
</dbReference>
<dbReference type="SUPFAM" id="SSF81653">
    <property type="entry name" value="Calcium ATPase, transduction domain A"/>
    <property type="match status" value="1"/>
</dbReference>
<feature type="transmembrane region" description="Helical" evidence="14">
    <location>
        <begin position="271"/>
        <end position="292"/>
    </location>
</feature>
<evidence type="ECO:0000256" key="11">
    <source>
        <dbReference type="ARBA" id="ARBA00022989"/>
    </source>
</evidence>
<evidence type="ECO:0000256" key="1">
    <source>
        <dbReference type="ARBA" id="ARBA00004651"/>
    </source>
</evidence>
<keyword evidence="13 14" id="KW-0472">Membrane</keyword>
<evidence type="ECO:0000259" key="16">
    <source>
        <dbReference type="Pfam" id="PF00122"/>
    </source>
</evidence>
<sequence length="656" mass="72047">MKDEKLKNNYNNYEHDHEDHNHNQYEHDHSNHGHSHGGKNAVIMFFLGLTAYIVGLFVEHELTRDILNMTALILSGYHIIIEGIADTVKNSIQRRRFIPNIHLLMTVAALGAIIIAEYREAALLILIFAGAHFLEEYAEGKSKKEITNLLKLNPTTARLIQADSTTKIIDVSELKVGDKLQVLNGDQVPTDGIILSGESVINQAAITGESIPVDKKAGDSVFGSTMNGNGTFVMEVTKDSKETVFAKIIQLVSQTQTNISKTAAFIKKIEPAYVTIIFLLAPVFYLLGLYIFDWGQTDSFYRTMVFLIGASPCALAATDIPATLSAISNLAKRGVLFKGGSYLSNLSDLKAVAFDKTGTLTKGKPVVTDVFFESGVSKEDESLYLDVLVSMEKQSNHPLAEAIIRHFPNRKTVKLTAKNIVGVGLATEYKNITYHVGKPSSYSHVSYEISAQTENFEYNGKTVVYFGTNEEVLGLIAIQDVPKETSKEAISYFREKGIHTVMITGDAKRTGEAVGRELGIDEVKGNVLPEDKSNIINELKSKYGVTAMIGDGINDAPALVAADIGIAMGEGTDIAIDVADAVLMKNDLKKFAYTHKVSKKLRVLVVQNIIFSMFVVLFLTTMNILGMMEMSYAVLIHEGSTLVVILNGLRLLRKVK</sequence>
<dbReference type="InterPro" id="IPR008250">
    <property type="entry name" value="ATPase_P-typ_transduc_dom_A_sf"/>
</dbReference>
<dbReference type="InterPro" id="IPR051949">
    <property type="entry name" value="Cation_Transport_ATPase"/>
</dbReference>
<gene>
    <name evidence="17" type="ORF">Aocu_08740</name>
</gene>
<dbReference type="SFLD" id="SFLDS00003">
    <property type="entry name" value="Haloacid_Dehalogenase"/>
    <property type="match status" value="1"/>
</dbReference>
<dbReference type="HOGENOM" id="CLU_001771_6_3_14"/>
<dbReference type="InterPro" id="IPR044492">
    <property type="entry name" value="P_typ_ATPase_HD_dom"/>
</dbReference>
<dbReference type="SFLD" id="SFLDF00027">
    <property type="entry name" value="p-type_atpase"/>
    <property type="match status" value="1"/>
</dbReference>
<dbReference type="GO" id="GO:0016887">
    <property type="term" value="F:ATP hydrolysis activity"/>
    <property type="evidence" value="ECO:0007669"/>
    <property type="project" value="InterPro"/>
</dbReference>
<evidence type="ECO:0000313" key="17">
    <source>
        <dbReference type="EMBL" id="CDR30947.1"/>
    </source>
</evidence>
<dbReference type="GO" id="GO:0006825">
    <property type="term" value="P:copper ion transport"/>
    <property type="evidence" value="ECO:0007669"/>
    <property type="project" value="UniProtKB-KW"/>
</dbReference>
<dbReference type="KEGG" id="aoc:Aocu_08740"/>
<keyword evidence="9" id="KW-0460">Magnesium</keyword>
<dbReference type="EMBL" id="LK028559">
    <property type="protein sequence ID" value="CDR30947.1"/>
    <property type="molecule type" value="Genomic_DNA"/>
</dbReference>
<evidence type="ECO:0000256" key="13">
    <source>
        <dbReference type="ARBA" id="ARBA00023136"/>
    </source>
</evidence>
<dbReference type="Gene3D" id="3.40.50.1000">
    <property type="entry name" value="HAD superfamily/HAD-like"/>
    <property type="match status" value="1"/>
</dbReference>
<keyword evidence="6 14" id="KW-0547">Nucleotide-binding</keyword>
<dbReference type="GO" id="GO:0019829">
    <property type="term" value="F:ATPase-coupled monoatomic cation transmembrane transporter activity"/>
    <property type="evidence" value="ECO:0007669"/>
    <property type="project" value="InterPro"/>
</dbReference>
<dbReference type="SFLD" id="SFLDG00002">
    <property type="entry name" value="C1.7:_P-type_atpase_like"/>
    <property type="match status" value="1"/>
</dbReference>
<dbReference type="InterPro" id="IPR001757">
    <property type="entry name" value="P_typ_ATPase"/>
</dbReference>
<dbReference type="GO" id="GO:0005524">
    <property type="term" value="F:ATP binding"/>
    <property type="evidence" value="ECO:0007669"/>
    <property type="project" value="UniProtKB-UniRule"/>
</dbReference>
<dbReference type="SUPFAM" id="SSF56784">
    <property type="entry name" value="HAD-like"/>
    <property type="match status" value="1"/>
</dbReference>
<accession>A0A061AIX2</accession>
<dbReference type="PRINTS" id="PR00119">
    <property type="entry name" value="CATATPASE"/>
</dbReference>
<keyword evidence="3 14" id="KW-1003">Cell membrane</keyword>
<dbReference type="InterPro" id="IPR027256">
    <property type="entry name" value="P-typ_ATPase_IB"/>
</dbReference>
<feature type="domain" description="P-type ATPase A" evidence="16">
    <location>
        <begin position="152"/>
        <end position="252"/>
    </location>
</feature>
<dbReference type="Pfam" id="PF00702">
    <property type="entry name" value="Hydrolase"/>
    <property type="match status" value="1"/>
</dbReference>
<evidence type="ECO:0000256" key="15">
    <source>
        <dbReference type="SAM" id="MobiDB-lite"/>
    </source>
</evidence>
<name>A0A061AIX2_9MOLU</name>
<dbReference type="SUPFAM" id="SSF81665">
    <property type="entry name" value="Calcium ATPase, transmembrane domain M"/>
    <property type="match status" value="1"/>
</dbReference>
<evidence type="ECO:0000256" key="8">
    <source>
        <dbReference type="ARBA" id="ARBA00022840"/>
    </source>
</evidence>
<keyword evidence="11 14" id="KW-1133">Transmembrane helix</keyword>
<dbReference type="NCBIfam" id="TIGR01494">
    <property type="entry name" value="ATPase_P-type"/>
    <property type="match status" value="1"/>
</dbReference>
<dbReference type="InterPro" id="IPR023214">
    <property type="entry name" value="HAD_sf"/>
</dbReference>
<feature type="transmembrane region" description="Helical" evidence="14">
    <location>
        <begin position="632"/>
        <end position="652"/>
    </location>
</feature>
<dbReference type="NCBIfam" id="TIGR01525">
    <property type="entry name" value="ATPase-IB_hvy"/>
    <property type="match status" value="1"/>
</dbReference>
<proteinExistence type="inferred from homology"/>
<evidence type="ECO:0000256" key="14">
    <source>
        <dbReference type="RuleBase" id="RU362081"/>
    </source>
</evidence>
<dbReference type="Gene3D" id="3.40.1110.10">
    <property type="entry name" value="Calcium-transporting ATPase, cytoplasmic domain N"/>
    <property type="match status" value="1"/>
</dbReference>
<keyword evidence="7" id="KW-0406">Ion transport</keyword>
<evidence type="ECO:0000256" key="10">
    <source>
        <dbReference type="ARBA" id="ARBA00022967"/>
    </source>
</evidence>
<organism evidence="17 18">
    <name type="scientific">Acholeplasma oculi</name>
    <dbReference type="NCBI Taxonomy" id="35623"/>
    <lineage>
        <taxon>Bacteria</taxon>
        <taxon>Bacillati</taxon>
        <taxon>Mycoplasmatota</taxon>
        <taxon>Mollicutes</taxon>
        <taxon>Acholeplasmatales</taxon>
        <taxon>Acholeplasmataceae</taxon>
        <taxon>Acholeplasma</taxon>
    </lineage>
</organism>
<evidence type="ECO:0000256" key="2">
    <source>
        <dbReference type="ARBA" id="ARBA00006024"/>
    </source>
</evidence>
<dbReference type="CDD" id="cd07551">
    <property type="entry name" value="P-type_ATPase_HM_ZosA_PfeT-like"/>
    <property type="match status" value="1"/>
</dbReference>
<keyword evidence="18" id="KW-1185">Reference proteome</keyword>
<dbReference type="InterPro" id="IPR036412">
    <property type="entry name" value="HAD-like_sf"/>
</dbReference>
<dbReference type="InterPro" id="IPR059000">
    <property type="entry name" value="ATPase_P-type_domA"/>
</dbReference>
<dbReference type="Proteomes" id="UP000032434">
    <property type="component" value="Chromosome 1"/>
</dbReference>
<evidence type="ECO:0000256" key="3">
    <source>
        <dbReference type="ARBA" id="ARBA00022475"/>
    </source>
</evidence>
<feature type="compositionally biased region" description="Basic and acidic residues" evidence="15">
    <location>
        <begin position="1"/>
        <end position="31"/>
    </location>
</feature>
<evidence type="ECO:0000256" key="4">
    <source>
        <dbReference type="ARBA" id="ARBA00022692"/>
    </source>
</evidence>
<keyword evidence="12" id="KW-0186">Copper</keyword>
<dbReference type="InterPro" id="IPR023298">
    <property type="entry name" value="ATPase_P-typ_TM_dom_sf"/>
</dbReference>
<feature type="transmembrane region" description="Helical" evidence="14">
    <location>
        <begin position="121"/>
        <end position="138"/>
    </location>
</feature>
<dbReference type="AlphaFoldDB" id="A0A061AIX2"/>
<dbReference type="STRING" id="35623.Aocu_08740"/>
<comment type="similarity">
    <text evidence="2 14">Belongs to the cation transport ATPase (P-type) (TC 3.A.3) family. Type IB subfamily.</text>
</comment>
<dbReference type="InterPro" id="IPR023299">
    <property type="entry name" value="ATPase_P-typ_cyto_dom_N"/>
</dbReference>
<feature type="transmembrane region" description="Helical" evidence="14">
    <location>
        <begin position="97"/>
        <end position="115"/>
    </location>
</feature>
<evidence type="ECO:0000256" key="12">
    <source>
        <dbReference type="ARBA" id="ARBA00023008"/>
    </source>
</evidence>
<keyword evidence="10" id="KW-1278">Translocase</keyword>
<feature type="region of interest" description="Disordered" evidence="15">
    <location>
        <begin position="1"/>
        <end position="34"/>
    </location>
</feature>
<protein>
    <submittedName>
        <fullName evidence="17">Heavy metal-transporting P-type ATPases</fullName>
    </submittedName>
</protein>
<keyword evidence="8 14" id="KW-0067">ATP-binding</keyword>
<dbReference type="PATRIC" id="fig|35623.3.peg.874"/>
<evidence type="ECO:0000256" key="9">
    <source>
        <dbReference type="ARBA" id="ARBA00022842"/>
    </source>
</evidence>
<keyword evidence="4 14" id="KW-0812">Transmembrane</keyword>
<dbReference type="InterPro" id="IPR018303">
    <property type="entry name" value="ATPase_P-typ_P_site"/>
</dbReference>
<evidence type="ECO:0000256" key="6">
    <source>
        <dbReference type="ARBA" id="ARBA00022741"/>
    </source>
</evidence>
<dbReference type="PROSITE" id="PS01229">
    <property type="entry name" value="COF_2"/>
    <property type="match status" value="1"/>
</dbReference>
<dbReference type="RefSeq" id="WP_045749420.1">
    <property type="nucleotide sequence ID" value="NZ_FUZK01000001.1"/>
</dbReference>
<keyword evidence="7" id="KW-0187">Copper transport</keyword>
<evidence type="ECO:0000256" key="5">
    <source>
        <dbReference type="ARBA" id="ARBA00022723"/>
    </source>
</evidence>
<evidence type="ECO:0000313" key="18">
    <source>
        <dbReference type="Proteomes" id="UP000032434"/>
    </source>
</evidence>
<dbReference type="InParanoid" id="A0A061AIX2"/>
<dbReference type="Gene3D" id="2.70.150.10">
    <property type="entry name" value="Calcium-transporting ATPase, cytoplasmic transduction domain A"/>
    <property type="match status" value="1"/>
</dbReference>
<dbReference type="PANTHER" id="PTHR43079">
    <property type="entry name" value="PROBABLE CADMIUM/ZINC-TRANSPORTING ATPASE HMA1"/>
    <property type="match status" value="1"/>
</dbReference>
<comment type="subcellular location">
    <subcellularLocation>
        <location evidence="1">Cell membrane</location>
        <topology evidence="1">Multi-pass membrane protein</topology>
    </subcellularLocation>
</comment>
<dbReference type="Pfam" id="PF00122">
    <property type="entry name" value="E1-E2_ATPase"/>
    <property type="match status" value="1"/>
</dbReference>